<sequence>MNAADRQERLFAWAVLLAVSVPTSAALDLTGLPASLLLGP</sequence>
<protein>
    <submittedName>
        <fullName evidence="1">AbrB family transcriptional regulator</fullName>
    </submittedName>
</protein>
<accession>A0A850NT58</accession>
<gene>
    <name evidence="1" type="ORF">HUK83_17410</name>
</gene>
<evidence type="ECO:0000313" key="1">
    <source>
        <dbReference type="EMBL" id="NVN32104.1"/>
    </source>
</evidence>
<organism evidence="1 2">
    <name type="scientific">Endobacter medicaginis</name>
    <dbReference type="NCBI Taxonomy" id="1181271"/>
    <lineage>
        <taxon>Bacteria</taxon>
        <taxon>Pseudomonadati</taxon>
        <taxon>Pseudomonadota</taxon>
        <taxon>Alphaproteobacteria</taxon>
        <taxon>Acetobacterales</taxon>
        <taxon>Acetobacteraceae</taxon>
        <taxon>Endobacter</taxon>
    </lineage>
</organism>
<feature type="non-terminal residue" evidence="1">
    <location>
        <position position="40"/>
    </location>
</feature>
<comment type="caution">
    <text evidence="1">The sequence shown here is derived from an EMBL/GenBank/DDBJ whole genome shotgun (WGS) entry which is preliminary data.</text>
</comment>
<name>A0A850NT58_9PROT</name>
<dbReference type="AlphaFoldDB" id="A0A850NT58"/>
<dbReference type="EMBL" id="JABXXQ010000644">
    <property type="protein sequence ID" value="NVN32104.1"/>
    <property type="molecule type" value="Genomic_DNA"/>
</dbReference>
<evidence type="ECO:0000313" key="2">
    <source>
        <dbReference type="Proteomes" id="UP000565205"/>
    </source>
</evidence>
<proteinExistence type="predicted"/>
<reference evidence="1 2" key="1">
    <citation type="submission" date="2020-06" db="EMBL/GenBank/DDBJ databases">
        <title>Description of novel acetic acid bacteria.</title>
        <authorList>
            <person name="Sombolestani A."/>
        </authorList>
    </citation>
    <scope>NUCLEOTIDE SEQUENCE [LARGE SCALE GENOMIC DNA]</scope>
    <source>
        <strain evidence="1 2">LMG 26838</strain>
    </source>
</reference>
<dbReference type="Proteomes" id="UP000565205">
    <property type="component" value="Unassembled WGS sequence"/>
</dbReference>